<keyword evidence="4" id="KW-1185">Reference proteome</keyword>
<dbReference type="NCBIfam" id="TIGR04131">
    <property type="entry name" value="Bac_Flav_CTERM"/>
    <property type="match status" value="1"/>
</dbReference>
<dbReference type="STRING" id="1434700.SAMN06296427_108112"/>
<evidence type="ECO:0000256" key="1">
    <source>
        <dbReference type="ARBA" id="ARBA00022729"/>
    </source>
</evidence>
<dbReference type="EMBL" id="FWXS01000008">
    <property type="protein sequence ID" value="SMC79753.1"/>
    <property type="molecule type" value="Genomic_DNA"/>
</dbReference>
<evidence type="ECO:0000313" key="4">
    <source>
        <dbReference type="Proteomes" id="UP000192393"/>
    </source>
</evidence>
<dbReference type="InterPro" id="IPR014755">
    <property type="entry name" value="Cu-Rt/internalin_Ig-like"/>
</dbReference>
<evidence type="ECO:0000256" key="2">
    <source>
        <dbReference type="SAM" id="SignalP"/>
    </source>
</evidence>
<reference evidence="4" key="1">
    <citation type="submission" date="2017-04" db="EMBL/GenBank/DDBJ databases">
        <authorList>
            <person name="Varghese N."/>
            <person name="Submissions S."/>
        </authorList>
    </citation>
    <scope>NUCLEOTIDE SEQUENCE [LARGE SCALE GENOMIC DNA]</scope>
    <source>
        <strain evidence="4">CGMCC 1.12708</strain>
    </source>
</reference>
<dbReference type="OrthoDB" id="9765926at2"/>
<protein>
    <submittedName>
        <fullName evidence="3">Gliding motility-associated C-terminal domain-containing protein</fullName>
    </submittedName>
</protein>
<feature type="signal peptide" evidence="2">
    <location>
        <begin position="1"/>
        <end position="20"/>
    </location>
</feature>
<dbReference type="RefSeq" id="WP_084017987.1">
    <property type="nucleotide sequence ID" value="NZ_FWXS01000008.1"/>
</dbReference>
<keyword evidence="1 2" id="KW-0732">Signal</keyword>
<dbReference type="Gene3D" id="2.60.40.1220">
    <property type="match status" value="1"/>
</dbReference>
<accession>A0A1W2C3K1</accession>
<organism evidence="3 4">
    <name type="scientific">Moheibacter sediminis</name>
    <dbReference type="NCBI Taxonomy" id="1434700"/>
    <lineage>
        <taxon>Bacteria</taxon>
        <taxon>Pseudomonadati</taxon>
        <taxon>Bacteroidota</taxon>
        <taxon>Flavobacteriia</taxon>
        <taxon>Flavobacteriales</taxon>
        <taxon>Weeksellaceae</taxon>
        <taxon>Moheibacter</taxon>
    </lineage>
</organism>
<dbReference type="AlphaFoldDB" id="A0A1W2C3K1"/>
<gene>
    <name evidence="3" type="ORF">SAMN06296427_108112</name>
</gene>
<dbReference type="Gene3D" id="2.60.40.10">
    <property type="entry name" value="Immunoglobulins"/>
    <property type="match status" value="1"/>
</dbReference>
<dbReference type="InterPro" id="IPR013783">
    <property type="entry name" value="Ig-like_fold"/>
</dbReference>
<dbReference type="Proteomes" id="UP000192393">
    <property type="component" value="Unassembled WGS sequence"/>
</dbReference>
<name>A0A1W2C3K1_9FLAO</name>
<evidence type="ECO:0000313" key="3">
    <source>
        <dbReference type="EMBL" id="SMC79753.1"/>
    </source>
</evidence>
<dbReference type="Pfam" id="PF13585">
    <property type="entry name" value="CHU_C"/>
    <property type="match status" value="1"/>
</dbReference>
<sequence length="1028" mass="112987">MKKFLSFLTLIFLFLFYSKAQVIPEDDINPICDGQSISMGAPGNSGINNITIYCNEFQPLSPYIDFYYVRIMSGTTFTFLVEPVGNDDYDFGAWLNPDLNNLGSTPDSNVRGSQNDPNATGVYHLGLSLTATDLCEGGGSTGVPEPGLVRYFDVQPGDEILIAIDRWSQTSQGYTISFGGDSELDCTIVGDSYGKCDVDGNGQESFLAADFLPDLNADFPGGQFEFYTTQQNAENGTGTQVTFPHPVNIINNPSELFVRVENSSGAFVRAVQIFLYVNEVPQLSTPVSLPPKCDLDGDDEESFDLTQAQSLLVSGPNLFTYKFYESQSDAIAGGNNNITTPTAYDSGTATIYVRVETGPVSGNEEGCFSIGEINLILTPQTETVFDLENEYCLDSTPPALSNLSDNGVNGTWSPAIINTTTIGTVTYTFTPNLNECATEFQIEIEIVEGITPQFNLETSFCQNTTTPILPLMSDNAIAGTWFPAAIDSSTPGVVTYTFTPDDSNCTAIFEIEIEIIASALLNNSLEIELCDENFDGIYEYNLTELNSELINPTTGLIFSYYATQQDFDNDNPIPQTEWNNYEFNNLPTAIIVAAENAEGCISEEVSVQFIEGQGIILLDAPYQISFCEGETVNLTEHNSIYTNETVTVTYYATLENAQTETSPLTAITNYSPSIAEPIYVRLEKLGRCPEIIEVEFILGQEVQHNSGTFGPINFCEDETIDLTAFENDIALETGVNFTYYESLLDAENQENPITDETAYLTQGNGIIYVRLTKTDRCAVIIELAYQQRPNPIITGLEPLNRIICEGNETIEIEASTEDSNASFLWTWGNNQSQSGAAIEITQSGTYILTVTDSNGCISTEELIIEASPAPIIRSIESGNNYLVVSAEATSGGTLEYSLNNVMWQTSPRFDNLVKGEIYTIYVRENGCEVTSYQAVILDVPNFISPNGDGYNDQWTIRGIEITPDSTIKIFDRYGKIFIDTNFDGNYVWDGKYAGRPLPSGDYWYIMQIPSDGVIVAQKFVGHVSIKNL</sequence>
<proteinExistence type="predicted"/>
<dbReference type="InterPro" id="IPR026341">
    <property type="entry name" value="T9SS_type_B"/>
</dbReference>
<feature type="chain" id="PRO_5010734439" evidence="2">
    <location>
        <begin position="21"/>
        <end position="1028"/>
    </location>
</feature>